<dbReference type="EMBL" id="MU971338">
    <property type="protein sequence ID" value="KAK9240669.1"/>
    <property type="molecule type" value="Genomic_DNA"/>
</dbReference>
<dbReference type="Proteomes" id="UP001433508">
    <property type="component" value="Unassembled WGS sequence"/>
</dbReference>
<sequence length="1071" mass="118513">MSVGTPPDFIQRPHSRLPISTVSTSRVRPVSGFDFRSEFRSSNYAAQIDSDRTHRFGELHASARPSTTLTAKLESVRDKRRSIHRRSLSLSSVDPTSPEGSNSLRSHVGSQARRQQALSICSQPPVPKYASRIESVTPRVLKSFSGNRMRAVTTADAIASDCPMTTSKQMTENSTSTSSSIARLSETASIGTSSSARSMHSLPRRRLESDSRRPINGTPTSSTRSSALLSPKRQLVRPPSAIETPSACLSTKKPARPTSRMATPSTIRRPITSLSIVASSPTTNRPMDSTITTATTTMSPTTRRVASVHAQATRFGNDDSVRVNLTSQSVTRSTTSLSRVKQTPSRIVRPSSGTIEALPQRKNLRSTATRNSANEPTVSVHSAERVSPVQSASNRMIKSASERSKSSSCDQVVATSSPVNGKIGAKAKSIKTSGKRQNVVPEKPRPEDSVTASQAADDYYQNIIDTADLKGWNGISKVVHRRIQDATKNGTLELSNLGLGSVPDEVYELLQNGQDNGESHSKNKAKAELTTFVATHNSISRLDDRFTDGLSQLVSIDLRHNGLRKIPPSMSKLDSLTVLNLSANKLTNESLSVLFTIRSLVDLDIQANRFDGEIPSSLCNLVSLEVLNVNNNEFSSIAPSAFTGLCNLQRLNAKSNKLRRFPFDSIEAAPIVELDVSYNKLSGSLISIDRISRFSELRVLQASHNQIKVVSDFAIMLPCLEVLDLNSNIAASLGMLLLCTPSLVQLHISRNMIPALPEGIMELRNLKLLDISYNLFTTLDSRLGLIDSLETLRWNGNKFGERSLAAMDTKEVKMRLRARYEREMLEEVTHDEPDVDDEFLEMAMKKRVATSQSYSKQLDLSGREYSEFAFPDRVIERYLPGQYYRYGSDAITELHLERNAFSTIPDIIMSFAFADALQSLDLSHNILGEDAFKFPVTLRSLLDLNLSCNLISSLIMFVANFKLQNLQKLDLSFNKIRHVPLNLVMAFPTLEELNLHENKISEIDAQAFKGLEKIDLSNNSIRYLPPELGKIKTIVTLKVHGNTFKTPRWQIVQKGTDALMEWLRLRLPEDV</sequence>
<gene>
    <name evidence="1" type="ORF">V1525DRAFT_394601</name>
</gene>
<organism evidence="1 2">
    <name type="scientific">Lipomyces kononenkoae</name>
    <name type="common">Yeast</name>
    <dbReference type="NCBI Taxonomy" id="34357"/>
    <lineage>
        <taxon>Eukaryota</taxon>
        <taxon>Fungi</taxon>
        <taxon>Dikarya</taxon>
        <taxon>Ascomycota</taxon>
        <taxon>Saccharomycotina</taxon>
        <taxon>Lipomycetes</taxon>
        <taxon>Lipomycetales</taxon>
        <taxon>Lipomycetaceae</taxon>
        <taxon>Lipomyces</taxon>
    </lineage>
</organism>
<protein>
    <submittedName>
        <fullName evidence="1">Uncharacterized protein</fullName>
    </submittedName>
</protein>
<accession>A0ACC3TA78</accession>
<keyword evidence="2" id="KW-1185">Reference proteome</keyword>
<evidence type="ECO:0000313" key="1">
    <source>
        <dbReference type="EMBL" id="KAK9240669.1"/>
    </source>
</evidence>
<reference evidence="2" key="1">
    <citation type="journal article" date="2024" name="Front. Bioeng. Biotechnol.">
        <title>Genome-scale model development and genomic sequencing of the oleaginous clade Lipomyces.</title>
        <authorList>
            <person name="Czajka J.J."/>
            <person name="Han Y."/>
            <person name="Kim J."/>
            <person name="Mondo S.J."/>
            <person name="Hofstad B.A."/>
            <person name="Robles A."/>
            <person name="Haridas S."/>
            <person name="Riley R."/>
            <person name="LaButti K."/>
            <person name="Pangilinan J."/>
            <person name="Andreopoulos W."/>
            <person name="Lipzen A."/>
            <person name="Yan J."/>
            <person name="Wang M."/>
            <person name="Ng V."/>
            <person name="Grigoriev I.V."/>
            <person name="Spatafora J.W."/>
            <person name="Magnuson J.K."/>
            <person name="Baker S.E."/>
            <person name="Pomraning K.R."/>
        </authorList>
    </citation>
    <scope>NUCLEOTIDE SEQUENCE [LARGE SCALE GENOMIC DNA]</scope>
    <source>
        <strain evidence="2">CBS 7786</strain>
    </source>
</reference>
<proteinExistence type="predicted"/>
<comment type="caution">
    <text evidence="1">The sequence shown here is derived from an EMBL/GenBank/DDBJ whole genome shotgun (WGS) entry which is preliminary data.</text>
</comment>
<feature type="non-terminal residue" evidence="1">
    <location>
        <position position="1071"/>
    </location>
</feature>
<name>A0ACC3TA78_LIPKO</name>
<evidence type="ECO:0000313" key="2">
    <source>
        <dbReference type="Proteomes" id="UP001433508"/>
    </source>
</evidence>